<keyword evidence="2" id="KW-1185">Reference proteome</keyword>
<dbReference type="EMBL" id="QXHD01000003">
    <property type="protein sequence ID" value="NEZ54604.1"/>
    <property type="molecule type" value="Genomic_DNA"/>
</dbReference>
<protein>
    <submittedName>
        <fullName evidence="1">Uncharacterized protein</fullName>
    </submittedName>
</protein>
<proteinExistence type="predicted"/>
<organism evidence="1 2">
    <name type="scientific">Adonisia turfae CCMR0081</name>
    <dbReference type="NCBI Taxonomy" id="2292702"/>
    <lineage>
        <taxon>Bacteria</taxon>
        <taxon>Bacillati</taxon>
        <taxon>Cyanobacteriota</taxon>
        <taxon>Adonisia</taxon>
        <taxon>Adonisia turfae</taxon>
    </lineage>
</organism>
<gene>
    <name evidence="1" type="ORF">DXZ20_02630</name>
</gene>
<dbReference type="AlphaFoldDB" id="A0A6M0REC4"/>
<accession>A0A6M0REC4</accession>
<name>A0A6M0REC4_9CYAN</name>
<sequence length="84" mass="9528">MDNAAQRQASLESPVFSQFNQWLTKRIRDLSVDALSSKAFTCTACGEIEGEYIVDYEGKTYRFDTATTYAFLEFILAKQPTTVK</sequence>
<dbReference type="Proteomes" id="UP000481033">
    <property type="component" value="Unassembled WGS sequence"/>
</dbReference>
<reference evidence="1 2" key="1">
    <citation type="journal article" date="2020" name="Microb. Ecol.">
        <title>Ecogenomics of the Marine Benthic Filamentous Cyanobacterium Adonisia.</title>
        <authorList>
            <person name="Walter J.M."/>
            <person name="Coutinho F.H."/>
            <person name="Leomil L."/>
            <person name="Hargreaves P.I."/>
            <person name="Campeao M.E."/>
            <person name="Vieira V.V."/>
            <person name="Silva B.S."/>
            <person name="Fistarol G.O."/>
            <person name="Salomon P.S."/>
            <person name="Sawabe T."/>
            <person name="Mino S."/>
            <person name="Hosokawa M."/>
            <person name="Miyashita H."/>
            <person name="Maruyama F."/>
            <person name="van Verk M.C."/>
            <person name="Dutilh B.E."/>
            <person name="Thompson C.C."/>
            <person name="Thompson F.L."/>
        </authorList>
    </citation>
    <scope>NUCLEOTIDE SEQUENCE [LARGE SCALE GENOMIC DNA]</scope>
    <source>
        <strain evidence="1 2">CCMR0081</strain>
    </source>
</reference>
<evidence type="ECO:0000313" key="1">
    <source>
        <dbReference type="EMBL" id="NEZ54604.1"/>
    </source>
</evidence>
<comment type="caution">
    <text evidence="1">The sequence shown here is derived from an EMBL/GenBank/DDBJ whole genome shotgun (WGS) entry which is preliminary data.</text>
</comment>
<evidence type="ECO:0000313" key="2">
    <source>
        <dbReference type="Proteomes" id="UP000481033"/>
    </source>
</evidence>